<protein>
    <submittedName>
        <fullName evidence="4">Response regulator</fullName>
    </submittedName>
</protein>
<dbReference type="Pfam" id="PF07228">
    <property type="entry name" value="SpoIIE"/>
    <property type="match status" value="1"/>
</dbReference>
<evidence type="ECO:0000313" key="4">
    <source>
        <dbReference type="EMBL" id="ANE48113.1"/>
    </source>
</evidence>
<dbReference type="Proteomes" id="UP000076927">
    <property type="component" value="Chromosome"/>
</dbReference>
<gene>
    <name evidence="4" type="ORF">SY83_19510</name>
</gene>
<dbReference type="GO" id="GO:0016791">
    <property type="term" value="F:phosphatase activity"/>
    <property type="evidence" value="ECO:0007669"/>
    <property type="project" value="TreeGrafter"/>
</dbReference>
<keyword evidence="1" id="KW-0378">Hydrolase</keyword>
<dbReference type="InterPro" id="IPR001789">
    <property type="entry name" value="Sig_transdc_resp-reg_receiver"/>
</dbReference>
<dbReference type="SUPFAM" id="SSF81606">
    <property type="entry name" value="PP2C-like"/>
    <property type="match status" value="1"/>
</dbReference>
<dbReference type="InterPro" id="IPR036457">
    <property type="entry name" value="PPM-type-like_dom_sf"/>
</dbReference>
<dbReference type="PROSITE" id="PS50110">
    <property type="entry name" value="RESPONSE_REGULATORY"/>
    <property type="match status" value="1"/>
</dbReference>
<dbReference type="PATRIC" id="fig|1178515.4.peg.3946"/>
<proteinExistence type="predicted"/>
<reference evidence="4 5" key="1">
    <citation type="submission" date="2015-01" db="EMBL/GenBank/DDBJ databases">
        <title>Paenibacillus swuensis/DY6/whole genome sequencing.</title>
        <authorList>
            <person name="Kim M.K."/>
            <person name="Srinivasan S."/>
            <person name="Lee J.-J."/>
        </authorList>
    </citation>
    <scope>NUCLEOTIDE SEQUENCE [LARGE SCALE GENOMIC DNA]</scope>
    <source>
        <strain evidence="4 5">DY6</strain>
    </source>
</reference>
<dbReference type="SMART" id="SM00331">
    <property type="entry name" value="PP2C_SIG"/>
    <property type="match status" value="1"/>
</dbReference>
<dbReference type="InterPro" id="IPR052016">
    <property type="entry name" value="Bact_Sigma-Reg"/>
</dbReference>
<accession>A0A172TMX1</accession>
<organism evidence="4 5">
    <name type="scientific">Paenibacillus swuensis</name>
    <dbReference type="NCBI Taxonomy" id="1178515"/>
    <lineage>
        <taxon>Bacteria</taxon>
        <taxon>Bacillati</taxon>
        <taxon>Bacillota</taxon>
        <taxon>Bacilli</taxon>
        <taxon>Bacillales</taxon>
        <taxon>Paenibacillaceae</taxon>
        <taxon>Paenibacillus</taxon>
    </lineage>
</organism>
<dbReference type="PANTHER" id="PTHR43156:SF14">
    <property type="entry name" value="PHOSPHOSERINE PHOSPHATASE RSBP"/>
    <property type="match status" value="1"/>
</dbReference>
<dbReference type="Gene3D" id="3.40.50.2300">
    <property type="match status" value="1"/>
</dbReference>
<evidence type="ECO:0000256" key="1">
    <source>
        <dbReference type="ARBA" id="ARBA00022801"/>
    </source>
</evidence>
<dbReference type="EMBL" id="CP011388">
    <property type="protein sequence ID" value="ANE48113.1"/>
    <property type="molecule type" value="Genomic_DNA"/>
</dbReference>
<dbReference type="SMART" id="SM00448">
    <property type="entry name" value="REC"/>
    <property type="match status" value="1"/>
</dbReference>
<keyword evidence="2" id="KW-0597">Phosphoprotein</keyword>
<evidence type="ECO:0000313" key="5">
    <source>
        <dbReference type="Proteomes" id="UP000076927"/>
    </source>
</evidence>
<dbReference type="GO" id="GO:0000160">
    <property type="term" value="P:phosphorelay signal transduction system"/>
    <property type="evidence" value="ECO:0007669"/>
    <property type="project" value="InterPro"/>
</dbReference>
<sequence length="376" mass="42675">MSIMIVDDNPTNLIIIKEILKKAGYRDLITAPSAQVMFELLEQEEVKGTSPFHLILLDIMMPDMDGIEACRRLQLLPALKDIPVIMVTALGDSNKLAEALDAGAIDYVTKPINRVELLARIRVALRLKHEKDWHKERDDHMRNELQLAKQVQTGVLTPTLLEDHIHIQAIYQPSAVLAGDLYAWYPIDEHRRGIILLDVMGHGISSSLVSMFVASLLRDIITTMITPQKVIQELNRRMNQLYVPGSFVQYYFTAIYLVVDTKNRTIQYANAGHPAGLMLEEQGRSRPLDKGACAIGFFDSIEVHTQTVEYNEECRIVLYTDGLSDHLVQEDEELFPAMVSKLAPYQKSDLNTIHQHFFEGQEIQDDMCIVIIDIKP</sequence>
<feature type="modified residue" description="4-aspartylphosphate" evidence="2">
    <location>
        <position position="58"/>
    </location>
</feature>
<dbReference type="Gene3D" id="3.60.40.10">
    <property type="entry name" value="PPM-type phosphatase domain"/>
    <property type="match status" value="1"/>
</dbReference>
<dbReference type="KEGG" id="pswu:SY83_19510"/>
<dbReference type="STRING" id="1178515.SY83_19510"/>
<name>A0A172TMX1_9BACL</name>
<evidence type="ECO:0000256" key="2">
    <source>
        <dbReference type="PROSITE-ProRule" id="PRU00169"/>
    </source>
</evidence>
<dbReference type="InterPro" id="IPR001932">
    <property type="entry name" value="PPM-type_phosphatase-like_dom"/>
</dbReference>
<dbReference type="PANTHER" id="PTHR43156">
    <property type="entry name" value="STAGE II SPORULATION PROTEIN E-RELATED"/>
    <property type="match status" value="1"/>
</dbReference>
<dbReference type="InterPro" id="IPR011006">
    <property type="entry name" value="CheY-like_superfamily"/>
</dbReference>
<dbReference type="Pfam" id="PF00072">
    <property type="entry name" value="Response_reg"/>
    <property type="match status" value="1"/>
</dbReference>
<dbReference type="OrthoDB" id="9763484at2"/>
<dbReference type="SUPFAM" id="SSF52172">
    <property type="entry name" value="CheY-like"/>
    <property type="match status" value="1"/>
</dbReference>
<feature type="domain" description="Response regulatory" evidence="3">
    <location>
        <begin position="2"/>
        <end position="125"/>
    </location>
</feature>
<keyword evidence="5" id="KW-1185">Reference proteome</keyword>
<evidence type="ECO:0000259" key="3">
    <source>
        <dbReference type="PROSITE" id="PS50110"/>
    </source>
</evidence>
<dbReference type="RefSeq" id="WP_068609564.1">
    <property type="nucleotide sequence ID" value="NZ_CP011388.1"/>
</dbReference>
<dbReference type="AlphaFoldDB" id="A0A172TMX1"/>